<evidence type="ECO:0000256" key="5">
    <source>
        <dbReference type="ARBA" id="ARBA00023077"/>
    </source>
</evidence>
<feature type="signal peptide" evidence="10">
    <location>
        <begin position="1"/>
        <end position="20"/>
    </location>
</feature>
<keyword evidence="6 8" id="KW-0472">Membrane</keyword>
<dbReference type="SUPFAM" id="SSF49464">
    <property type="entry name" value="Carboxypeptidase regulatory domain-like"/>
    <property type="match status" value="1"/>
</dbReference>
<evidence type="ECO:0000256" key="1">
    <source>
        <dbReference type="ARBA" id="ARBA00004571"/>
    </source>
</evidence>
<dbReference type="RefSeq" id="WP_264139941.1">
    <property type="nucleotide sequence ID" value="NZ_JAOYOD010000001.1"/>
</dbReference>
<feature type="chain" id="PRO_5047451240" evidence="10">
    <location>
        <begin position="21"/>
        <end position="1027"/>
    </location>
</feature>
<evidence type="ECO:0000259" key="12">
    <source>
        <dbReference type="Pfam" id="PF07715"/>
    </source>
</evidence>
<dbReference type="Pfam" id="PF07715">
    <property type="entry name" value="Plug"/>
    <property type="match status" value="1"/>
</dbReference>
<comment type="subcellular location">
    <subcellularLocation>
        <location evidence="1 8">Cell outer membrane</location>
        <topology evidence="1 8">Multi-pass membrane protein</topology>
    </subcellularLocation>
</comment>
<keyword evidence="10" id="KW-0732">Signal</keyword>
<name>A0ABT3D0R0_9BACT</name>
<dbReference type="InterPro" id="IPR039426">
    <property type="entry name" value="TonB-dep_rcpt-like"/>
</dbReference>
<evidence type="ECO:0000259" key="11">
    <source>
        <dbReference type="Pfam" id="PF00593"/>
    </source>
</evidence>
<dbReference type="PROSITE" id="PS52016">
    <property type="entry name" value="TONB_DEPENDENT_REC_3"/>
    <property type="match status" value="1"/>
</dbReference>
<dbReference type="NCBIfam" id="TIGR04057">
    <property type="entry name" value="SusC_RagA_signa"/>
    <property type="match status" value="1"/>
</dbReference>
<dbReference type="InterPro" id="IPR008969">
    <property type="entry name" value="CarboxyPept-like_regulatory"/>
</dbReference>
<keyword evidence="14" id="KW-1185">Reference proteome</keyword>
<dbReference type="InterPro" id="IPR023996">
    <property type="entry name" value="TonB-dep_OMP_SusC/RagA"/>
</dbReference>
<dbReference type="NCBIfam" id="TIGR04056">
    <property type="entry name" value="OMP_RagA_SusC"/>
    <property type="match status" value="1"/>
</dbReference>
<evidence type="ECO:0000256" key="2">
    <source>
        <dbReference type="ARBA" id="ARBA00022448"/>
    </source>
</evidence>
<dbReference type="Gene3D" id="2.170.130.10">
    <property type="entry name" value="TonB-dependent receptor, plug domain"/>
    <property type="match status" value="1"/>
</dbReference>
<evidence type="ECO:0000313" key="14">
    <source>
        <dbReference type="Proteomes" id="UP001300692"/>
    </source>
</evidence>
<evidence type="ECO:0000256" key="9">
    <source>
        <dbReference type="RuleBase" id="RU003357"/>
    </source>
</evidence>
<dbReference type="InterPro" id="IPR012910">
    <property type="entry name" value="Plug_dom"/>
</dbReference>
<comment type="similarity">
    <text evidence="8 9">Belongs to the TonB-dependent receptor family.</text>
</comment>
<keyword evidence="4 8" id="KW-0812">Transmembrane</keyword>
<evidence type="ECO:0000256" key="3">
    <source>
        <dbReference type="ARBA" id="ARBA00022452"/>
    </source>
</evidence>
<keyword evidence="13" id="KW-0675">Receptor</keyword>
<keyword evidence="3 8" id="KW-1134">Transmembrane beta strand</keyword>
<evidence type="ECO:0000256" key="7">
    <source>
        <dbReference type="ARBA" id="ARBA00023237"/>
    </source>
</evidence>
<reference evidence="13 14" key="1">
    <citation type="submission" date="2022-10" db="EMBL/GenBank/DDBJ databases">
        <title>Comparative genomics and taxonomic characterization of three novel marine species of genus Reichenbachiella exhibiting antioxidant and polysaccharide degradation activities.</title>
        <authorList>
            <person name="Muhammad N."/>
            <person name="Lee Y.-J."/>
            <person name="Ko J."/>
            <person name="Kim S.-G."/>
        </authorList>
    </citation>
    <scope>NUCLEOTIDE SEQUENCE [LARGE SCALE GENOMIC DNA]</scope>
    <source>
        <strain evidence="13 14">ABR2-5</strain>
    </source>
</reference>
<feature type="domain" description="TonB-dependent receptor plug" evidence="12">
    <location>
        <begin position="113"/>
        <end position="232"/>
    </location>
</feature>
<keyword evidence="7 8" id="KW-0998">Cell outer membrane</keyword>
<accession>A0ABT3D0R0</accession>
<dbReference type="Gene3D" id="2.40.170.20">
    <property type="entry name" value="TonB-dependent receptor, beta-barrel domain"/>
    <property type="match status" value="1"/>
</dbReference>
<dbReference type="InterPro" id="IPR037066">
    <property type="entry name" value="Plug_dom_sf"/>
</dbReference>
<keyword evidence="2 8" id="KW-0813">Transport</keyword>
<sequence>MRNILLSLLFVALGISSAFAQDRTISGRVTDGEEALPGVNVILKGTSRGVTTDIDGNYRIAVPGDGGVLVFSYIGMMTQEAEIGARSVIDVEMSADAKQLTEVVVVGYGTQLKQDLTGNIASVSSEDIQNIPVNSFESAIQGKTSGVFIEKASGKLGEGIKMRVRGTSSISGNNQPLYVIDGIPITTEDQSINNNQPTNPLADINFNDIESIEVLKDAYASSIYGSRASNGVVLITTKRGKSGKPQINISYQVGTSQPARLREWMNAEEYREIYTEATLRYLGVDPVTATVEDVTDAQEFLEAVLVDGFASDMETDTDWQSEAFADDAGFSQLDVNMSGGNDATQYYAGVSYNDQRGILIDNNFTRASARLNLDQKVTDKLKLGMGLNVVRSELDRVSNDNAFATPLQLIALAPTQAAYLDDGTANPNTIYYNGLTERDNSTNTTTVFRTLGNINASYQIVDGLTARVEYGLDILDQQEDVYKGRVTQDGSPGGQVDSRAVRVINYTTTGTLDYAKTFSDKHAINLIVGSSYQESNDNSLSLQATGFPTDDLNTVASAAENIYQYSSADGFSFLSYFGRFNYKLNNRYLVGFSGRMDGSSKFGENNRYGFFPAASAGWIVSEESFLAGNSLLSFLKLRASYGLTGNAPSANRAHLGTYAGAPYTTTSGLRPWALANPDLKWEKTAQLNIGIDFGLFNDRITIEGDYYIKNTTDLLLSRPIPAISGYNSIFENVGELNNKGFELVLNTQNLVGEFTWSTSFNIAVNKNEITKLNSDSDIISGRNRVRLGESIGVFVAREYAGVNPDNGDALYFVNREPTQTEIDNGTVFTVDHIGDEYVTASYNAAEDVVIGSPNPDFVGGLDNKLSYKGIDLGFFLQFVYGNEIYNQAGIYQSNNASGFVDNQTRDQLDRWIQPGDITDVPRAELVGGIGDNHSSRYLSDGSYLRLKTVTLGYTLPENWISKARLRSARVYVSGQNLLTFTNYEGWDPEVSWSGTGRTPTTANILQGVDFYTAPQARTITFGINIGI</sequence>
<comment type="caution">
    <text evidence="13">The sequence shown here is derived from an EMBL/GenBank/DDBJ whole genome shotgun (WGS) entry which is preliminary data.</text>
</comment>
<dbReference type="Gene3D" id="2.60.40.1120">
    <property type="entry name" value="Carboxypeptidase-like, regulatory domain"/>
    <property type="match status" value="1"/>
</dbReference>
<evidence type="ECO:0000256" key="6">
    <source>
        <dbReference type="ARBA" id="ARBA00023136"/>
    </source>
</evidence>
<dbReference type="Pfam" id="PF00593">
    <property type="entry name" value="TonB_dep_Rec_b-barrel"/>
    <property type="match status" value="1"/>
</dbReference>
<evidence type="ECO:0000256" key="8">
    <source>
        <dbReference type="PROSITE-ProRule" id="PRU01360"/>
    </source>
</evidence>
<gene>
    <name evidence="13" type="ORF">N7U62_20355</name>
</gene>
<dbReference type="SUPFAM" id="SSF56935">
    <property type="entry name" value="Porins"/>
    <property type="match status" value="1"/>
</dbReference>
<evidence type="ECO:0000256" key="4">
    <source>
        <dbReference type="ARBA" id="ARBA00022692"/>
    </source>
</evidence>
<evidence type="ECO:0000256" key="10">
    <source>
        <dbReference type="SAM" id="SignalP"/>
    </source>
</evidence>
<keyword evidence="5 9" id="KW-0798">TonB box</keyword>
<protein>
    <submittedName>
        <fullName evidence="13">TonB-dependent receptor</fullName>
    </submittedName>
</protein>
<organism evidence="13 14">
    <name type="scientific">Reichenbachiella ulvae</name>
    <dbReference type="NCBI Taxonomy" id="2980104"/>
    <lineage>
        <taxon>Bacteria</taxon>
        <taxon>Pseudomonadati</taxon>
        <taxon>Bacteroidota</taxon>
        <taxon>Cytophagia</taxon>
        <taxon>Cytophagales</taxon>
        <taxon>Reichenbachiellaceae</taxon>
        <taxon>Reichenbachiella</taxon>
    </lineage>
</organism>
<feature type="domain" description="TonB-dependent receptor-like beta-barrel" evidence="11">
    <location>
        <begin position="424"/>
        <end position="977"/>
    </location>
</feature>
<dbReference type="Pfam" id="PF13715">
    <property type="entry name" value="CarbopepD_reg_2"/>
    <property type="match status" value="1"/>
</dbReference>
<dbReference type="InterPro" id="IPR023997">
    <property type="entry name" value="TonB-dep_OMP_SusC/RagA_CS"/>
</dbReference>
<dbReference type="InterPro" id="IPR036942">
    <property type="entry name" value="Beta-barrel_TonB_sf"/>
</dbReference>
<dbReference type="Proteomes" id="UP001300692">
    <property type="component" value="Unassembled WGS sequence"/>
</dbReference>
<dbReference type="EMBL" id="JAOYOD010000001">
    <property type="protein sequence ID" value="MCV9389038.1"/>
    <property type="molecule type" value="Genomic_DNA"/>
</dbReference>
<proteinExistence type="inferred from homology"/>
<dbReference type="InterPro" id="IPR000531">
    <property type="entry name" value="Beta-barrel_TonB"/>
</dbReference>
<evidence type="ECO:0000313" key="13">
    <source>
        <dbReference type="EMBL" id="MCV9389038.1"/>
    </source>
</evidence>